<dbReference type="Proteomes" id="UP000729701">
    <property type="component" value="Unassembled WGS sequence"/>
</dbReference>
<name>A0A951USR1_9CYAN</name>
<reference evidence="2" key="2">
    <citation type="journal article" date="2022" name="Microbiol. Resour. Announc.">
        <title>Metagenome Sequencing to Explore Phylogenomics of Terrestrial Cyanobacteria.</title>
        <authorList>
            <person name="Ward R.D."/>
            <person name="Stajich J.E."/>
            <person name="Johansen J.R."/>
            <person name="Huntemann M."/>
            <person name="Clum A."/>
            <person name="Foster B."/>
            <person name="Foster B."/>
            <person name="Roux S."/>
            <person name="Palaniappan K."/>
            <person name="Varghese N."/>
            <person name="Mukherjee S."/>
            <person name="Reddy T.B.K."/>
            <person name="Daum C."/>
            <person name="Copeland A."/>
            <person name="Chen I.A."/>
            <person name="Ivanova N.N."/>
            <person name="Kyrpides N.C."/>
            <person name="Shapiro N."/>
            <person name="Eloe-Fadrosh E.A."/>
            <person name="Pietrasiak N."/>
        </authorList>
    </citation>
    <scope>NUCLEOTIDE SEQUENCE</scope>
    <source>
        <strain evidence="2">GSE-NOS-MK-12-04C</strain>
    </source>
</reference>
<dbReference type="Pfam" id="PF07602">
    <property type="entry name" value="DUF1565"/>
    <property type="match status" value="1"/>
</dbReference>
<dbReference type="InterPro" id="IPR011050">
    <property type="entry name" value="Pectin_lyase_fold/virulence"/>
</dbReference>
<protein>
    <submittedName>
        <fullName evidence="2">S-layer homology domain-containing protein</fullName>
    </submittedName>
</protein>
<dbReference type="SUPFAM" id="SSF51126">
    <property type="entry name" value="Pectin lyase-like"/>
    <property type="match status" value="1"/>
</dbReference>
<feature type="domain" description="SLH" evidence="1">
    <location>
        <begin position="303"/>
        <end position="366"/>
    </location>
</feature>
<evidence type="ECO:0000259" key="1">
    <source>
        <dbReference type="PROSITE" id="PS51272"/>
    </source>
</evidence>
<feature type="domain" description="SLH" evidence="1">
    <location>
        <begin position="559"/>
        <end position="622"/>
    </location>
</feature>
<feature type="domain" description="SLH" evidence="1">
    <location>
        <begin position="367"/>
        <end position="426"/>
    </location>
</feature>
<dbReference type="Gene3D" id="2.160.20.10">
    <property type="entry name" value="Single-stranded right-handed beta-helix, Pectin lyase-like"/>
    <property type="match status" value="1"/>
</dbReference>
<feature type="domain" description="SLH" evidence="1">
    <location>
        <begin position="625"/>
        <end position="686"/>
    </location>
</feature>
<dbReference type="Pfam" id="PF00395">
    <property type="entry name" value="SLH"/>
    <property type="match status" value="6"/>
</dbReference>
<feature type="domain" description="SLH" evidence="1">
    <location>
        <begin position="499"/>
        <end position="558"/>
    </location>
</feature>
<dbReference type="InterPro" id="IPR012334">
    <property type="entry name" value="Pectin_lyas_fold"/>
</dbReference>
<dbReference type="EMBL" id="JAHHGZ010000011">
    <property type="protein sequence ID" value="MBW4668159.1"/>
    <property type="molecule type" value="Genomic_DNA"/>
</dbReference>
<dbReference type="PROSITE" id="PS51272">
    <property type="entry name" value="SLH"/>
    <property type="match status" value="6"/>
</dbReference>
<dbReference type="InterPro" id="IPR051465">
    <property type="entry name" value="Cell_Envelope_Struct_Comp"/>
</dbReference>
<evidence type="ECO:0000313" key="3">
    <source>
        <dbReference type="Proteomes" id="UP000729701"/>
    </source>
</evidence>
<organism evidence="2 3">
    <name type="scientific">Cyanomargarita calcarea GSE-NOS-MK-12-04C</name>
    <dbReference type="NCBI Taxonomy" id="2839659"/>
    <lineage>
        <taxon>Bacteria</taxon>
        <taxon>Bacillati</taxon>
        <taxon>Cyanobacteriota</taxon>
        <taxon>Cyanophyceae</taxon>
        <taxon>Nostocales</taxon>
        <taxon>Cyanomargaritaceae</taxon>
        <taxon>Cyanomargarita</taxon>
    </lineage>
</organism>
<gene>
    <name evidence="2" type="ORF">KME60_12240</name>
</gene>
<dbReference type="InterPro" id="IPR011459">
    <property type="entry name" value="DUF1565"/>
</dbReference>
<sequence>MVNSTLVATLYVNPTVGNDTDAGSRVAPTRSITRALKTITTPTIIQLAAGTYSDKNGEIFPLVIPTGVMVLGNEATKGQGILIAGSGEHQSPSFGVQNITLILLDDAQLMGVTVTNFAVKGTGVWIESTAPTLANNTFTNCGREGVFVSGTAKPAILDNLFVQNSQGGLVMARNSKGEVLRNVLQKNALGMAISDFAAPLIANNKLSENRTAIALSRDACPVLRNNIIEKNTQGGLLVNGNAAPDLGSPQDPAGNIFRDNGEFDLQNASSVKLLSAGNQLNPARVKGLFELIAANYDSPQSSSISTSFPDMTGHWAAAFVEVLFNRKLMSGLPDGSFAPVAPITRAQYAAAIAKAFQLQNTNQVRNFTDVKPDFWAASAIRSAAGMGFISGFPDGTFRPAQNLTKIQALVSLVNGLRLSGGNPNVLLMYGDRAQIPSYATNAIATATQKLLVVNYPQTQQLEPLRDITRAEVAALIYQALVAIGKEKAIASPYIVQPDPDIPGFTDLVGHWAEAFIPALASMNLTKGFLDGSYQPDKLMTRAQYAAIVAMAFNPTPKRPAPDFTDIPKDFWAYKAIQIAASSGFVGGFNDRTFRPNQNVQRLQVIVSLVNGLGLTGGSLDTLVRYSDQDSIPDYARTAIATATQQKIVVNYPDIKQLSPTSPATRGEVAAMVYQALVAIGRISGINSPYIVSL</sequence>
<dbReference type="AlphaFoldDB" id="A0A951USR1"/>
<dbReference type="PANTHER" id="PTHR43308">
    <property type="entry name" value="OUTER MEMBRANE PROTEIN ALPHA-RELATED"/>
    <property type="match status" value="1"/>
</dbReference>
<feature type="domain" description="SLH" evidence="1">
    <location>
        <begin position="427"/>
        <end position="490"/>
    </location>
</feature>
<accession>A0A951USR1</accession>
<reference evidence="2" key="1">
    <citation type="submission" date="2021-05" db="EMBL/GenBank/DDBJ databases">
        <authorList>
            <person name="Pietrasiak N."/>
            <person name="Ward R."/>
            <person name="Stajich J.E."/>
            <person name="Kurbessoian T."/>
        </authorList>
    </citation>
    <scope>NUCLEOTIDE SEQUENCE</scope>
    <source>
        <strain evidence="2">GSE-NOS-MK-12-04C</strain>
    </source>
</reference>
<proteinExistence type="predicted"/>
<dbReference type="InterPro" id="IPR001119">
    <property type="entry name" value="SLH_dom"/>
</dbReference>
<evidence type="ECO:0000313" key="2">
    <source>
        <dbReference type="EMBL" id="MBW4668159.1"/>
    </source>
</evidence>
<comment type="caution">
    <text evidence="2">The sequence shown here is derived from an EMBL/GenBank/DDBJ whole genome shotgun (WGS) entry which is preliminary data.</text>
</comment>